<evidence type="ECO:0000256" key="1">
    <source>
        <dbReference type="SAM" id="SignalP"/>
    </source>
</evidence>
<name>A0A1X7ABB6_9RHOB</name>
<protein>
    <submittedName>
        <fullName evidence="2">Uncharacterized protein</fullName>
    </submittedName>
</protein>
<gene>
    <name evidence="2" type="ORF">ROJ8625_04113</name>
</gene>
<dbReference type="RefSeq" id="WP_143535226.1">
    <property type="nucleotide sequence ID" value="NZ_FWFK01000011.1"/>
</dbReference>
<keyword evidence="1" id="KW-0732">Signal</keyword>
<dbReference type="AlphaFoldDB" id="A0A1X7ABB6"/>
<dbReference type="EMBL" id="FWFK01000011">
    <property type="protein sequence ID" value="SLN74854.1"/>
    <property type="molecule type" value="Genomic_DNA"/>
</dbReference>
<sequence>MIRAALLSLIAFPAAAQSVTATDDAIILHNQQEAPTDEVMVFTMPIGDVTVRHITSPNALGGCCPDTLEVVDLPEGYVAMPHAIEVEEGDTRAIFIRQYSGM</sequence>
<dbReference type="Proteomes" id="UP000193570">
    <property type="component" value="Unassembled WGS sequence"/>
</dbReference>
<keyword evidence="3" id="KW-1185">Reference proteome</keyword>
<evidence type="ECO:0000313" key="3">
    <source>
        <dbReference type="Proteomes" id="UP000193570"/>
    </source>
</evidence>
<organism evidence="2 3">
    <name type="scientific">Roseivivax jejudonensis</name>
    <dbReference type="NCBI Taxonomy" id="1529041"/>
    <lineage>
        <taxon>Bacteria</taxon>
        <taxon>Pseudomonadati</taxon>
        <taxon>Pseudomonadota</taxon>
        <taxon>Alphaproteobacteria</taxon>
        <taxon>Rhodobacterales</taxon>
        <taxon>Roseobacteraceae</taxon>
        <taxon>Roseivivax</taxon>
    </lineage>
</organism>
<feature type="chain" id="PRO_5012100887" evidence="1">
    <location>
        <begin position="17"/>
        <end position="102"/>
    </location>
</feature>
<feature type="signal peptide" evidence="1">
    <location>
        <begin position="1"/>
        <end position="16"/>
    </location>
</feature>
<proteinExistence type="predicted"/>
<reference evidence="2 3" key="1">
    <citation type="submission" date="2017-03" db="EMBL/GenBank/DDBJ databases">
        <authorList>
            <person name="Afonso C.L."/>
            <person name="Miller P.J."/>
            <person name="Scott M.A."/>
            <person name="Spackman E."/>
            <person name="Goraichik I."/>
            <person name="Dimitrov K.M."/>
            <person name="Suarez D.L."/>
            <person name="Swayne D.E."/>
        </authorList>
    </citation>
    <scope>NUCLEOTIDE SEQUENCE [LARGE SCALE GENOMIC DNA]</scope>
    <source>
        <strain evidence="2 3">CECT 8625</strain>
    </source>
</reference>
<evidence type="ECO:0000313" key="2">
    <source>
        <dbReference type="EMBL" id="SLN74854.1"/>
    </source>
</evidence>
<accession>A0A1X7ABB6</accession>